<keyword evidence="2" id="KW-0496">Mitochondrion</keyword>
<feature type="compositionally biased region" description="Low complexity" evidence="1">
    <location>
        <begin position="324"/>
        <end position="333"/>
    </location>
</feature>
<feature type="region of interest" description="Disordered" evidence="1">
    <location>
        <begin position="175"/>
        <end position="333"/>
    </location>
</feature>
<feature type="compositionally biased region" description="Basic and acidic residues" evidence="1">
    <location>
        <begin position="52"/>
        <end position="66"/>
    </location>
</feature>
<gene>
    <name evidence="2" type="primary">orf372</name>
</gene>
<feature type="compositionally biased region" description="Polar residues" evidence="1">
    <location>
        <begin position="117"/>
        <end position="127"/>
    </location>
</feature>
<feature type="compositionally biased region" description="Polar residues" evidence="1">
    <location>
        <begin position="286"/>
        <end position="297"/>
    </location>
</feature>
<protein>
    <submittedName>
        <fullName evidence="2">Uncharacterized protein</fullName>
    </submittedName>
</protein>
<feature type="region of interest" description="Disordered" evidence="1">
    <location>
        <begin position="104"/>
        <end position="133"/>
    </location>
</feature>
<dbReference type="EMBL" id="MH620790">
    <property type="protein sequence ID" value="AYE67567.1"/>
    <property type="molecule type" value="Genomic_DNA"/>
</dbReference>
<sequence length="372" mass="41344">MCKFLYYFNNANFALLNQLNIDKTSPLDNNGFFYIDRKRPNDEDLEDEATDLDNRHSNDPNLRREAQNNIRNTYGIDPTTAQGESECQRVEKVLEREYKKRRLERDEFNDRPGVNNAGCSPSASPISEDSDHRQLMEDERDFLERYATQYRQANSHRDGYSEADAVEYARNALASLNDQIDNPDTDSTETASEDERTSESDTENDSNNPDTGHTETASEDERTSESDTENDSNNPDTGHTETANEDERTSESDTEDDSDNSDTGHTETANEDERTSEPDTEDESSDLSNGSDKGTNIGSKIKDIVKGGKGGGSGSVSSGGSGEEGSNNNGGSDSGSNDFSILHKFFFIFLYIIGNIAEILEHIAELLGHIFL</sequence>
<geneLocation type="mitochondrion" evidence="2"/>
<dbReference type="AlphaFoldDB" id="A0A386RW44"/>
<organism evidence="2">
    <name type="scientific">Annulohypoxylon stygium</name>
    <dbReference type="NCBI Taxonomy" id="326628"/>
    <lineage>
        <taxon>Eukaryota</taxon>
        <taxon>Fungi</taxon>
        <taxon>Dikarya</taxon>
        <taxon>Ascomycota</taxon>
        <taxon>Pezizomycotina</taxon>
        <taxon>Sordariomycetes</taxon>
        <taxon>Xylariomycetidae</taxon>
        <taxon>Xylariales</taxon>
        <taxon>Hypoxylaceae</taxon>
        <taxon>Annulohypoxylon</taxon>
    </lineage>
</organism>
<reference evidence="2" key="1">
    <citation type="journal article" date="2018" name="Front. Microbiol.">
        <title>Comparison of the Mitochondrial Genome Sequences of Six Annulohypoxylon stygium Isolates Suggests Short Fragment Insertions as a Potential Factor Leading to Larger Genomic Size.</title>
        <authorList>
            <person name="Deng Y."/>
            <person name="Hsiang T."/>
            <person name="Li S."/>
            <person name="Lin L."/>
            <person name="Wang Q."/>
            <person name="Chen Q."/>
            <person name="Xie B."/>
            <person name="Ming R."/>
        </authorList>
    </citation>
    <scope>NUCLEOTIDE SEQUENCE</scope>
    <source>
        <strain evidence="2">A</strain>
    </source>
</reference>
<evidence type="ECO:0000313" key="2">
    <source>
        <dbReference type="EMBL" id="AYE67567.1"/>
    </source>
</evidence>
<feature type="compositionally biased region" description="Gly residues" evidence="1">
    <location>
        <begin position="307"/>
        <end position="323"/>
    </location>
</feature>
<accession>A0A386RW44</accession>
<proteinExistence type="predicted"/>
<feature type="region of interest" description="Disordered" evidence="1">
    <location>
        <begin position="44"/>
        <end position="88"/>
    </location>
</feature>
<evidence type="ECO:0000256" key="1">
    <source>
        <dbReference type="SAM" id="MobiDB-lite"/>
    </source>
</evidence>
<name>A0A386RW44_9PEZI</name>